<feature type="compositionally biased region" description="Polar residues" evidence="1">
    <location>
        <begin position="309"/>
        <end position="320"/>
    </location>
</feature>
<feature type="region of interest" description="Disordered" evidence="1">
    <location>
        <begin position="346"/>
        <end position="375"/>
    </location>
</feature>
<feature type="compositionally biased region" description="Polar residues" evidence="1">
    <location>
        <begin position="26"/>
        <end position="40"/>
    </location>
</feature>
<gene>
    <name evidence="2" type="ORF">IFM89_022760</name>
</gene>
<dbReference type="SMART" id="SM00028">
    <property type="entry name" value="TPR"/>
    <property type="match status" value="3"/>
</dbReference>
<evidence type="ECO:0000313" key="3">
    <source>
        <dbReference type="Proteomes" id="UP000631114"/>
    </source>
</evidence>
<dbReference type="SUPFAM" id="SSF48452">
    <property type="entry name" value="TPR-like"/>
    <property type="match status" value="1"/>
</dbReference>
<comment type="caution">
    <text evidence="2">The sequence shown here is derived from an EMBL/GenBank/DDBJ whole genome shotgun (WGS) entry which is preliminary data.</text>
</comment>
<sequence>MNSGKPNNNKGSSSLNNFNFDFDLGSNFSNKNTPQPLNSQNKPKPATSSTTSTWTGNNNNNKASWTHQSSSSIRSELLTHTSMVGDIHGKSWATKTPSNNTSSNIGIAQKNPNLFSDLLGSALGQSKNSGNVPLKNAAPVSVGAAKGGSYSMGNLANALPKTGGAVPLKSGGNWGSTENVKSVGGVSMNSSVGLGTVKKDPFGSLADFESKKDQGVKGSSNGGKKSDDNLFGDFKNAGTSNVSSSQFTSINNDFVGGNVSSSTKNDSFEDFMGGNMSSSSKNDSFRNFGSVPVQPSTQSKGVDPLDALFSSTSGSTNAGQVKSDGGGHEMFSEMADWDVAPEFGGGDVGTTTELEGLPPPPAGMTASSAKNKGLDSYKQGQHADAIKWLSWAVVLLENASDSSSTTEVLSSRASCYKEVGEYKKAIADCTKVLEHDGANVSVLLQRALLYESTEKYKLGAEDLRTVMKIDPGNRLARSIIHRLLQLAN</sequence>
<feature type="region of interest" description="Disordered" evidence="1">
    <location>
        <begin position="270"/>
        <end position="327"/>
    </location>
</feature>
<proteinExistence type="predicted"/>
<evidence type="ECO:0000313" key="2">
    <source>
        <dbReference type="EMBL" id="KAF9621533.1"/>
    </source>
</evidence>
<dbReference type="InterPro" id="IPR019734">
    <property type="entry name" value="TPR_rpt"/>
</dbReference>
<dbReference type="Gene3D" id="1.25.40.10">
    <property type="entry name" value="Tetratricopeptide repeat domain"/>
    <property type="match status" value="1"/>
</dbReference>
<accession>A0A835M6I7</accession>
<dbReference type="PANTHER" id="PTHR47697">
    <property type="entry name" value="OS03G0340700 PROTEIN"/>
    <property type="match status" value="1"/>
</dbReference>
<dbReference type="InterPro" id="IPR011990">
    <property type="entry name" value="TPR-like_helical_dom_sf"/>
</dbReference>
<reference evidence="2 3" key="1">
    <citation type="submission" date="2020-10" db="EMBL/GenBank/DDBJ databases">
        <title>The Coptis chinensis genome and diversification of protoberbering-type alkaloids.</title>
        <authorList>
            <person name="Wang B."/>
            <person name="Shu S."/>
            <person name="Song C."/>
            <person name="Liu Y."/>
        </authorList>
    </citation>
    <scope>NUCLEOTIDE SEQUENCE [LARGE SCALE GENOMIC DNA]</scope>
    <source>
        <strain evidence="2">HL-2020</strain>
        <tissue evidence="2">Leaf</tissue>
    </source>
</reference>
<dbReference type="AlphaFoldDB" id="A0A835M6I7"/>
<dbReference type="OrthoDB" id="1872379at2759"/>
<feature type="region of interest" description="Disordered" evidence="1">
    <location>
        <begin position="23"/>
        <end position="71"/>
    </location>
</feature>
<dbReference type="Proteomes" id="UP000631114">
    <property type="component" value="Unassembled WGS sequence"/>
</dbReference>
<feature type="compositionally biased region" description="Low complexity" evidence="1">
    <location>
        <begin position="41"/>
        <end position="66"/>
    </location>
</feature>
<dbReference type="EMBL" id="JADFTS010000002">
    <property type="protein sequence ID" value="KAF9621533.1"/>
    <property type="molecule type" value="Genomic_DNA"/>
</dbReference>
<organism evidence="2 3">
    <name type="scientific">Coptis chinensis</name>
    <dbReference type="NCBI Taxonomy" id="261450"/>
    <lineage>
        <taxon>Eukaryota</taxon>
        <taxon>Viridiplantae</taxon>
        <taxon>Streptophyta</taxon>
        <taxon>Embryophyta</taxon>
        <taxon>Tracheophyta</taxon>
        <taxon>Spermatophyta</taxon>
        <taxon>Magnoliopsida</taxon>
        <taxon>Ranunculales</taxon>
        <taxon>Ranunculaceae</taxon>
        <taxon>Coptidoideae</taxon>
        <taxon>Coptis</taxon>
    </lineage>
</organism>
<protein>
    <submittedName>
        <fullName evidence="2">Uncharacterized protein</fullName>
    </submittedName>
</protein>
<name>A0A835M6I7_9MAGN</name>
<keyword evidence="3" id="KW-1185">Reference proteome</keyword>
<evidence type="ECO:0000256" key="1">
    <source>
        <dbReference type="SAM" id="MobiDB-lite"/>
    </source>
</evidence>
<feature type="compositionally biased region" description="Polar residues" evidence="1">
    <location>
        <begin position="275"/>
        <end position="300"/>
    </location>
</feature>
<dbReference type="PANTHER" id="PTHR47697:SF1">
    <property type="entry name" value="OS03G0340700 PROTEIN"/>
    <property type="match status" value="1"/>
</dbReference>